<dbReference type="InterPro" id="IPR000914">
    <property type="entry name" value="SBP_5_dom"/>
</dbReference>
<dbReference type="PANTHER" id="PTHR30290">
    <property type="entry name" value="PERIPLASMIC BINDING COMPONENT OF ABC TRANSPORTER"/>
    <property type="match status" value="1"/>
</dbReference>
<sequence length="607" mass="65738">MNGDESEDGSFNRRTYLAALGTATATGLAGCSGGNGNGGNGSGGNGGGGGGNQGELGERVPNIQGVALGGVAGAAGIEQGMQHVKQQLNEVLGLQMEVVVKELTTFWNEAYNDARTFSLHIDLSPPFPSNLDPNGLLMPFHIRNAGANGGPNSANYADCNYSQKADAQASASTTEERRQLVTEAVAAASEDFTPLTLVSNVNESAYRTDQLEVVDIGTIGANERNPQLLWNTAPKGDADGKVMNMTPGNFPSVAYMAARPATPWTGTVYLPLVIRDKNYELAPGLATDWEISNEFTEFTFDLHEDATFHNGDPVTAEDAKWTLEFLNDNSDQFSPIGKLPYDSIEAVDEKTLKVTMSESQPAWINAFVPVWSGVLPKKVWTAAGAEENPTNPEFDEIVGSGPYQVANYQPRQLLALEPYEDHFIDAKGNLTFRGYQDRQSARRAFEDGTLNLLQNISGNTPKQIQDNMGSTAEVVAGESFSSWELRSQHSFGPTMFPEFRHAVSQSISRLLLNEFLESGKGEPELYASLLGKNHPWRPDSNDPLTKVASPEPNAEKAKQVLRDAGWGWDDSGRLHYPADADLTPQWPKESSPCQEPDAFPCVPDICE</sequence>
<evidence type="ECO:0000256" key="1">
    <source>
        <dbReference type="SAM" id="MobiDB-lite"/>
    </source>
</evidence>
<accession>A0ABD5RY63</accession>
<dbReference type="InterPro" id="IPR039424">
    <property type="entry name" value="SBP_5"/>
</dbReference>
<dbReference type="Proteomes" id="UP001596328">
    <property type="component" value="Unassembled WGS sequence"/>
</dbReference>
<name>A0ABD5RY63_9EURY</name>
<dbReference type="AlphaFoldDB" id="A0ABD5RY63"/>
<evidence type="ECO:0000259" key="2">
    <source>
        <dbReference type="Pfam" id="PF00496"/>
    </source>
</evidence>
<evidence type="ECO:0000313" key="4">
    <source>
        <dbReference type="Proteomes" id="UP001596328"/>
    </source>
</evidence>
<feature type="domain" description="Solute-binding protein family 5" evidence="2">
    <location>
        <begin position="280"/>
        <end position="574"/>
    </location>
</feature>
<reference evidence="3 4" key="1">
    <citation type="journal article" date="2019" name="Int. J. Syst. Evol. Microbiol.">
        <title>The Global Catalogue of Microorganisms (GCM) 10K type strain sequencing project: providing services to taxonomists for standard genome sequencing and annotation.</title>
        <authorList>
            <consortium name="The Broad Institute Genomics Platform"/>
            <consortium name="The Broad Institute Genome Sequencing Center for Infectious Disease"/>
            <person name="Wu L."/>
            <person name="Ma J."/>
        </authorList>
    </citation>
    <scope>NUCLEOTIDE SEQUENCE [LARGE SCALE GENOMIC DNA]</scope>
    <source>
        <strain evidence="3 4">NBRC 111368</strain>
    </source>
</reference>
<dbReference type="Gene3D" id="3.40.190.10">
    <property type="entry name" value="Periplasmic binding protein-like II"/>
    <property type="match status" value="1"/>
</dbReference>
<evidence type="ECO:0000313" key="3">
    <source>
        <dbReference type="EMBL" id="MFC6724250.1"/>
    </source>
</evidence>
<dbReference type="SUPFAM" id="SSF53850">
    <property type="entry name" value="Periplasmic binding protein-like II"/>
    <property type="match status" value="2"/>
</dbReference>
<dbReference type="CDD" id="cd00995">
    <property type="entry name" value="PBP2_NikA_DppA_OppA_like"/>
    <property type="match status" value="1"/>
</dbReference>
<gene>
    <name evidence="3" type="ORF">ACFQE1_07655</name>
</gene>
<dbReference type="Pfam" id="PF00496">
    <property type="entry name" value="SBP_bac_5"/>
    <property type="match status" value="1"/>
</dbReference>
<dbReference type="EMBL" id="JBHSWU010000132">
    <property type="protein sequence ID" value="MFC6724250.1"/>
    <property type="molecule type" value="Genomic_DNA"/>
</dbReference>
<dbReference type="Gene3D" id="3.10.105.10">
    <property type="entry name" value="Dipeptide-binding Protein, Domain 3"/>
    <property type="match status" value="2"/>
</dbReference>
<comment type="caution">
    <text evidence="3">The sequence shown here is derived from an EMBL/GenBank/DDBJ whole genome shotgun (WGS) entry which is preliminary data.</text>
</comment>
<keyword evidence="4" id="KW-1185">Reference proteome</keyword>
<organism evidence="3 4">
    <name type="scientific">Halobium palmae</name>
    <dbReference type="NCBI Taxonomy" id="1776492"/>
    <lineage>
        <taxon>Archaea</taxon>
        <taxon>Methanobacteriati</taxon>
        <taxon>Methanobacteriota</taxon>
        <taxon>Stenosarchaea group</taxon>
        <taxon>Halobacteria</taxon>
        <taxon>Halobacteriales</taxon>
        <taxon>Haloferacaceae</taxon>
        <taxon>Halobium</taxon>
    </lineage>
</organism>
<protein>
    <submittedName>
        <fullName evidence="3">ABC transporter substrate-binding protein</fullName>
    </submittedName>
</protein>
<feature type="region of interest" description="Disordered" evidence="1">
    <location>
        <begin position="578"/>
        <end position="597"/>
    </location>
</feature>
<proteinExistence type="predicted"/>